<name>A0ABM9XTA1_9CORY</name>
<comment type="caution">
    <text evidence="1">The sequence shown here is derived from an EMBL/GenBank/DDBJ whole genome shotgun (WGS) entry which is preliminary data.</text>
</comment>
<gene>
    <name evidence="1" type="ORF">HMPREF0293_0097</name>
</gene>
<reference evidence="1 2" key="1">
    <citation type="submission" date="2009-01" db="EMBL/GenBank/DDBJ databases">
        <authorList>
            <person name="Qin X."/>
            <person name="Bachman B."/>
            <person name="Battles P."/>
            <person name="Bell A."/>
            <person name="Bess C."/>
            <person name="Bickham C."/>
            <person name="Chaboub L."/>
            <person name="Chen D."/>
            <person name="Coyle M."/>
            <person name="Deiros D.R."/>
            <person name="Dinh H."/>
            <person name="Forbes L."/>
            <person name="Fowler G."/>
            <person name="Francisco L."/>
            <person name="Fu Q."/>
            <person name="Gubbala S."/>
            <person name="Hale W."/>
            <person name="Han Y."/>
            <person name="Hemphill L."/>
            <person name="Highlander S.K."/>
            <person name="Hirani K."/>
            <person name="Hogues M."/>
            <person name="Jackson L."/>
            <person name="Jakkamsetti A."/>
            <person name="Javaid M."/>
            <person name="Jiang H."/>
            <person name="Korchina V."/>
            <person name="Kovar C."/>
            <person name="Lara F."/>
            <person name="Lee S."/>
            <person name="Mata R."/>
            <person name="Mathew T."/>
            <person name="Moen C."/>
            <person name="Morales K."/>
            <person name="Munidasa M."/>
            <person name="Nazareth L."/>
            <person name="Ngo R."/>
            <person name="Nguyen L."/>
            <person name="Okwuonu G."/>
            <person name="Ongeri F."/>
            <person name="Patil S."/>
            <person name="Petrosino J."/>
            <person name="Pham C."/>
            <person name="Pham P."/>
            <person name="Pu L.-L."/>
            <person name="Puazo M."/>
            <person name="Raj R."/>
            <person name="Reid J."/>
            <person name="Rouhana J."/>
            <person name="Saada N."/>
            <person name="Shang Y."/>
            <person name="Simmons D."/>
            <person name="Thornton R."/>
            <person name="Warren J."/>
            <person name="Weissenberger G."/>
            <person name="Zhang J."/>
            <person name="Zhang L."/>
            <person name="Zhou C."/>
            <person name="Zhu D."/>
            <person name="Muzny D."/>
            <person name="Worley K."/>
            <person name="Gibbs R."/>
        </authorList>
    </citation>
    <scope>NUCLEOTIDE SEQUENCE [LARGE SCALE GENOMIC DNA]</scope>
    <source>
        <strain evidence="1 2">ATCC 51866</strain>
    </source>
</reference>
<accession>A0ABM9XTA1</accession>
<keyword evidence="2" id="KW-1185">Reference proteome</keyword>
<organism evidence="1 2">
    <name type="scientific">Corynebacterium glucuronolyticum ATCC 51866</name>
    <dbReference type="NCBI Taxonomy" id="548478"/>
    <lineage>
        <taxon>Bacteria</taxon>
        <taxon>Bacillati</taxon>
        <taxon>Actinomycetota</taxon>
        <taxon>Actinomycetes</taxon>
        <taxon>Mycobacteriales</taxon>
        <taxon>Corynebacteriaceae</taxon>
        <taxon>Corynebacterium</taxon>
    </lineage>
</organism>
<proteinExistence type="predicted"/>
<dbReference type="EMBL" id="ACHF01000007">
    <property type="protein sequence ID" value="EEI64426.1"/>
    <property type="molecule type" value="Genomic_DNA"/>
</dbReference>
<evidence type="ECO:0000313" key="1">
    <source>
        <dbReference type="EMBL" id="EEI64426.1"/>
    </source>
</evidence>
<evidence type="ECO:0000313" key="2">
    <source>
        <dbReference type="Proteomes" id="UP000006237"/>
    </source>
</evidence>
<dbReference type="Proteomes" id="UP000006237">
    <property type="component" value="Unassembled WGS sequence"/>
</dbReference>
<protein>
    <submittedName>
        <fullName evidence="1">Uncharacterized protein</fullName>
    </submittedName>
</protein>
<sequence>MRWTLCVAPYTSKFESGLSKRQVNFARKMLSMIDGKQFDEELAKFFLERCESRHIDARIVIAKRIYADQRGSQWAEWVEIDGVAANASPDVLQYYVPAFAVSLRE</sequence>